<dbReference type="AlphaFoldDB" id="A0A2U3KM01"/>
<evidence type="ECO:0000256" key="1">
    <source>
        <dbReference type="SAM" id="MobiDB-lite"/>
    </source>
</evidence>
<protein>
    <submittedName>
        <fullName evidence="2">Uncharacterized protein</fullName>
    </submittedName>
</protein>
<sequence length="154" mass="16897">MPVASATTLVAIPVCVLVTTTCTSATRAPLESVIVPRISPVFRFWANSEGNGSVNRNATNTPFITLFNCLPVGVGMGMSFRPRAPRCLRSCLKMRAFETARECQLKRFLYRLFQEVYHTPETVVNPKKGGCRRERSSTKAELPSSELGGQPVGC</sequence>
<accession>A0A2U3KM01</accession>
<evidence type="ECO:0000313" key="2">
    <source>
        <dbReference type="EMBL" id="SPF40692.1"/>
    </source>
</evidence>
<name>A0A2U3KM01_9BACT</name>
<proteinExistence type="predicted"/>
<organism evidence="2 3">
    <name type="scientific">Candidatus Sulfotelmatobacter kueseliae</name>
    <dbReference type="NCBI Taxonomy" id="2042962"/>
    <lineage>
        <taxon>Bacteria</taxon>
        <taxon>Pseudomonadati</taxon>
        <taxon>Acidobacteriota</taxon>
        <taxon>Terriglobia</taxon>
        <taxon>Terriglobales</taxon>
        <taxon>Candidatus Korobacteraceae</taxon>
        <taxon>Candidatus Sulfotelmatobacter</taxon>
    </lineage>
</organism>
<evidence type="ECO:0000313" key="3">
    <source>
        <dbReference type="Proteomes" id="UP000238701"/>
    </source>
</evidence>
<dbReference type="EMBL" id="OMOD01000125">
    <property type="protein sequence ID" value="SPF40692.1"/>
    <property type="molecule type" value="Genomic_DNA"/>
</dbReference>
<gene>
    <name evidence="2" type="ORF">SBA1_320022</name>
</gene>
<dbReference type="Proteomes" id="UP000238701">
    <property type="component" value="Unassembled WGS sequence"/>
</dbReference>
<reference evidence="3" key="1">
    <citation type="submission" date="2018-02" db="EMBL/GenBank/DDBJ databases">
        <authorList>
            <person name="Hausmann B."/>
        </authorList>
    </citation>
    <scope>NUCLEOTIDE SEQUENCE [LARGE SCALE GENOMIC DNA]</scope>
    <source>
        <strain evidence="3">Peat soil MAG SbA1</strain>
    </source>
</reference>
<feature type="region of interest" description="Disordered" evidence="1">
    <location>
        <begin position="125"/>
        <end position="154"/>
    </location>
</feature>